<evidence type="ECO:0000313" key="1">
    <source>
        <dbReference type="EMBL" id="OCL14128.1"/>
    </source>
</evidence>
<accession>A0A8E2FCW0</accession>
<organism evidence="1 2">
    <name type="scientific">Glonium stellatum</name>
    <dbReference type="NCBI Taxonomy" id="574774"/>
    <lineage>
        <taxon>Eukaryota</taxon>
        <taxon>Fungi</taxon>
        <taxon>Dikarya</taxon>
        <taxon>Ascomycota</taxon>
        <taxon>Pezizomycotina</taxon>
        <taxon>Dothideomycetes</taxon>
        <taxon>Pleosporomycetidae</taxon>
        <taxon>Gloniales</taxon>
        <taxon>Gloniaceae</taxon>
        <taxon>Glonium</taxon>
    </lineage>
</organism>
<reference evidence="1 2" key="1">
    <citation type="journal article" date="2016" name="Nat. Commun.">
        <title>Ectomycorrhizal ecology is imprinted in the genome of the dominant symbiotic fungus Cenococcum geophilum.</title>
        <authorList>
            <consortium name="DOE Joint Genome Institute"/>
            <person name="Peter M."/>
            <person name="Kohler A."/>
            <person name="Ohm R.A."/>
            <person name="Kuo A."/>
            <person name="Krutzmann J."/>
            <person name="Morin E."/>
            <person name="Arend M."/>
            <person name="Barry K.W."/>
            <person name="Binder M."/>
            <person name="Choi C."/>
            <person name="Clum A."/>
            <person name="Copeland A."/>
            <person name="Grisel N."/>
            <person name="Haridas S."/>
            <person name="Kipfer T."/>
            <person name="LaButti K."/>
            <person name="Lindquist E."/>
            <person name="Lipzen A."/>
            <person name="Maire R."/>
            <person name="Meier B."/>
            <person name="Mihaltcheva S."/>
            <person name="Molinier V."/>
            <person name="Murat C."/>
            <person name="Poggeler S."/>
            <person name="Quandt C.A."/>
            <person name="Sperisen C."/>
            <person name="Tritt A."/>
            <person name="Tisserant E."/>
            <person name="Crous P.W."/>
            <person name="Henrissat B."/>
            <person name="Nehls U."/>
            <person name="Egli S."/>
            <person name="Spatafora J.W."/>
            <person name="Grigoriev I.V."/>
            <person name="Martin F.M."/>
        </authorList>
    </citation>
    <scope>NUCLEOTIDE SEQUENCE [LARGE SCALE GENOMIC DNA]</scope>
    <source>
        <strain evidence="1 2">CBS 207.34</strain>
    </source>
</reference>
<sequence>MCRLLARGLRQEVPGNAKGILKASPAAAAAAGTAGTPGAGLAAAAHGAAGAASAATATAVTTGTTAAAATAPGPAVLPCPPCCPVASRIVPEGSALSISASLISSSSLVLFIKIVEHP</sequence>
<name>A0A8E2FCW0_9PEZI</name>
<gene>
    <name evidence="1" type="ORF">AOQ84DRAFT_359165</name>
</gene>
<protein>
    <submittedName>
        <fullName evidence="1">Uncharacterized protein</fullName>
    </submittedName>
</protein>
<dbReference type="Proteomes" id="UP000250140">
    <property type="component" value="Unassembled WGS sequence"/>
</dbReference>
<proteinExistence type="predicted"/>
<dbReference type="AlphaFoldDB" id="A0A8E2FCW0"/>
<keyword evidence="2" id="KW-1185">Reference proteome</keyword>
<dbReference type="EMBL" id="KV748612">
    <property type="protein sequence ID" value="OCL14128.1"/>
    <property type="molecule type" value="Genomic_DNA"/>
</dbReference>
<evidence type="ECO:0000313" key="2">
    <source>
        <dbReference type="Proteomes" id="UP000250140"/>
    </source>
</evidence>